<dbReference type="InterPro" id="IPR029058">
    <property type="entry name" value="AB_hydrolase_fold"/>
</dbReference>
<sequence length="715" mass="82312">MKKLLIFFLSITSLLQAQKKDITLEDIWKKGTFRADYMNSLNSMNGDFYSLLNYSKEGSTVDKYSYKTLEKVATIVNSKDLNGIQYIQSYSFNNDETKLILGTNFKQIFRHSYTGTFYVYDIASKSLSLIGENIQEPTFSPDSKKIAYAKENNLYIKDYSKDETIYQITNSGKKNEIINGITDWVYEEEFGFVKAFDWSADSKNLAYLRFDESKVKTFSMDVYGKDKYPSQHVFKYPKAGEENAKVTLHIFSLNTNKTAEIRVGDYEYIPRINWTKEANTLAVRTLNRHQNDLKMYFVNATTFNSSLILNETDKAYVDVTDDLTFLDDNSFIWTSEKDGYNHIYHYAKDGKLINQVTKGNWEVTSYYGINPKKKTIYYQSVENGSINRGVYSISLKGKNKKLLSNPDGTNRASFSKNMHYFINTFSDANTPNVYTLRNADGKVLKTIKDNAALKETIAQYNLSKKEFSTINVNGEELNMYTIKPINFDPNKKYPVLMYQYSGPGSQQVANRWNGSNDYWHQMLAQDGYIIVCVDGRGTGYKGRDFKKVTYMNLVKHETEDQIAVAKKLAELPYVDAKRIGIWGWSFGGHMSTNCLLKGNDVFSTAIAVAPVTTWRFYDTIYTERYMRTPEENPSGYDDNSPLNYPELLKGKYLLIHGTGDDNVHVQNAYRMAEALIQANKQFEWGMYPDKNHGIYGGNTRLHLYTKMTNFIKNNL</sequence>
<evidence type="ECO:0000256" key="1">
    <source>
        <dbReference type="ARBA" id="ARBA00023180"/>
    </source>
</evidence>
<dbReference type="SUPFAM" id="SSF82171">
    <property type="entry name" value="DPP6 N-terminal domain-like"/>
    <property type="match status" value="1"/>
</dbReference>
<reference evidence="4 5" key="1">
    <citation type="submission" date="2015-03" db="EMBL/GenBank/DDBJ databases">
        <title>Genome sequence of Tenacibaculum sp. S2-2, isolated from intestinal microbiota of sea cucumber, Apostichopus japonicas.</title>
        <authorList>
            <person name="Shao Z."/>
            <person name="Wang L."/>
            <person name="Li X."/>
        </authorList>
    </citation>
    <scope>NUCLEOTIDE SEQUENCE [LARGE SCALE GENOMIC DNA]</scope>
    <source>
        <strain evidence="4 5">S2-2</strain>
    </source>
</reference>
<feature type="domain" description="Peptidase S9 prolyl oligopeptidase catalytic" evidence="2">
    <location>
        <begin position="521"/>
        <end position="715"/>
    </location>
</feature>
<dbReference type="RefSeq" id="WP_086031097.1">
    <property type="nucleotide sequence ID" value="NZ_LAPZ01000011.1"/>
</dbReference>
<dbReference type="Gene3D" id="3.40.50.1820">
    <property type="entry name" value="alpha/beta hydrolase"/>
    <property type="match status" value="1"/>
</dbReference>
<dbReference type="EMBL" id="LAPZ01000011">
    <property type="protein sequence ID" value="OSY87479.1"/>
    <property type="molecule type" value="Genomic_DNA"/>
</dbReference>
<dbReference type="Gene3D" id="2.140.10.30">
    <property type="entry name" value="Dipeptidylpeptidase IV, N-terminal domain"/>
    <property type="match status" value="1"/>
</dbReference>
<gene>
    <name evidence="4" type="ORF">WH52_11475</name>
</gene>
<dbReference type="GO" id="GO:0008239">
    <property type="term" value="F:dipeptidyl-peptidase activity"/>
    <property type="evidence" value="ECO:0007669"/>
    <property type="project" value="TreeGrafter"/>
</dbReference>
<dbReference type="InterPro" id="IPR002469">
    <property type="entry name" value="Peptidase_S9B_N"/>
</dbReference>
<dbReference type="PANTHER" id="PTHR11731">
    <property type="entry name" value="PROTEASE FAMILY S9B,C DIPEPTIDYL-PEPTIDASE IV-RELATED"/>
    <property type="match status" value="1"/>
</dbReference>
<dbReference type="Proteomes" id="UP000194221">
    <property type="component" value="Unassembled WGS sequence"/>
</dbReference>
<dbReference type="GO" id="GO:0006508">
    <property type="term" value="P:proteolysis"/>
    <property type="evidence" value="ECO:0007669"/>
    <property type="project" value="InterPro"/>
</dbReference>
<protein>
    <submittedName>
        <fullName evidence="4">Peptidase S9</fullName>
    </submittedName>
</protein>
<accession>A0A1Y2PCK6</accession>
<dbReference type="PANTHER" id="PTHR11731:SF193">
    <property type="entry name" value="DIPEPTIDYL PEPTIDASE 9"/>
    <property type="match status" value="1"/>
</dbReference>
<evidence type="ECO:0000313" key="5">
    <source>
        <dbReference type="Proteomes" id="UP000194221"/>
    </source>
</evidence>
<dbReference type="InterPro" id="IPR050278">
    <property type="entry name" value="Serine_Prot_S9B/DPPIV"/>
</dbReference>
<dbReference type="GO" id="GO:0008236">
    <property type="term" value="F:serine-type peptidase activity"/>
    <property type="evidence" value="ECO:0007669"/>
    <property type="project" value="InterPro"/>
</dbReference>
<dbReference type="STRING" id="1635173.WH52_11475"/>
<dbReference type="InterPro" id="IPR001375">
    <property type="entry name" value="Peptidase_S9_cat"/>
</dbReference>
<dbReference type="AlphaFoldDB" id="A0A1Y2PCK6"/>
<dbReference type="Pfam" id="PF00326">
    <property type="entry name" value="Peptidase_S9"/>
    <property type="match status" value="1"/>
</dbReference>
<keyword evidence="1" id="KW-0325">Glycoprotein</keyword>
<dbReference type="OrthoDB" id="9812921at2"/>
<comment type="caution">
    <text evidence="4">The sequence shown here is derived from an EMBL/GenBank/DDBJ whole genome shotgun (WGS) entry which is preliminary data.</text>
</comment>
<evidence type="ECO:0000259" key="2">
    <source>
        <dbReference type="Pfam" id="PF00326"/>
    </source>
</evidence>
<dbReference type="InParanoid" id="A0A1Y2PCK6"/>
<keyword evidence="5" id="KW-1185">Reference proteome</keyword>
<evidence type="ECO:0000313" key="4">
    <source>
        <dbReference type="EMBL" id="OSY87479.1"/>
    </source>
</evidence>
<dbReference type="Pfam" id="PF00930">
    <property type="entry name" value="DPPIV_N"/>
    <property type="match status" value="1"/>
</dbReference>
<proteinExistence type="predicted"/>
<dbReference type="FunFam" id="3.40.50.1820:FF:000003">
    <property type="entry name" value="Dipeptidyl peptidase 4"/>
    <property type="match status" value="1"/>
</dbReference>
<organism evidence="4 5">
    <name type="scientific">Tenacibaculum holothuriorum</name>
    <dbReference type="NCBI Taxonomy" id="1635173"/>
    <lineage>
        <taxon>Bacteria</taxon>
        <taxon>Pseudomonadati</taxon>
        <taxon>Bacteroidota</taxon>
        <taxon>Flavobacteriia</taxon>
        <taxon>Flavobacteriales</taxon>
        <taxon>Flavobacteriaceae</taxon>
        <taxon>Tenacibaculum</taxon>
    </lineage>
</organism>
<evidence type="ECO:0000259" key="3">
    <source>
        <dbReference type="Pfam" id="PF00930"/>
    </source>
</evidence>
<feature type="domain" description="Dipeptidylpeptidase IV N-terminal" evidence="3">
    <location>
        <begin position="94"/>
        <end position="431"/>
    </location>
</feature>
<dbReference type="SUPFAM" id="SSF53474">
    <property type="entry name" value="alpha/beta-Hydrolases"/>
    <property type="match status" value="1"/>
</dbReference>
<name>A0A1Y2PCK6_9FLAO</name>